<sequence length="381" mass="39634">MLSTVSYGALYYAQPLLAVATEQAFGWSRTHTGLAFTLALVVTAVLAPGVGRTLDRHGGRVLLTAGAVLGAAAFMVLAVSSGYVMFVAGWLLAGLAMSLTFYEAVFAVLAHQLSGPARRRASLTITLVAGLASTVFVPLTTVLLQSFGRQATLLGLSALLLIIGALVWKVLPDSFRASSVSSPFVPDWRLPWLTMAFTLARIVTVGVGLQLVPLLLGSGYLPLEAAGLAALMGLAALPGRMLFMPLMARWSALPLTGALIAQLSFATFLFHLAEFKLVAVLAAALFGMASGALTLARTEVLLSFYGPQVFGSVNGRMARSVNGAQALTPLGVGLLFTVTAAYTASLNLMVALGMAAVLLLASAGPMNSLGRPASGDFPRHR</sequence>
<keyword evidence="1" id="KW-1133">Transmembrane helix</keyword>
<feature type="transmembrane region" description="Helical" evidence="1">
    <location>
        <begin position="250"/>
        <end position="271"/>
    </location>
</feature>
<keyword evidence="3" id="KW-1185">Reference proteome</keyword>
<evidence type="ECO:0000256" key="1">
    <source>
        <dbReference type="SAM" id="Phobius"/>
    </source>
</evidence>
<feature type="transmembrane region" description="Helical" evidence="1">
    <location>
        <begin position="61"/>
        <end position="84"/>
    </location>
</feature>
<dbReference type="PANTHER" id="PTHR11360">
    <property type="entry name" value="MONOCARBOXYLATE TRANSPORTER"/>
    <property type="match status" value="1"/>
</dbReference>
<name>A0ABQ2EMV9_9DEIO</name>
<feature type="transmembrane region" description="Helical" evidence="1">
    <location>
        <begin position="350"/>
        <end position="369"/>
    </location>
</feature>
<dbReference type="InterPro" id="IPR050327">
    <property type="entry name" value="Proton-linked_MCT"/>
</dbReference>
<dbReference type="Proteomes" id="UP000647587">
    <property type="component" value="Unassembled WGS sequence"/>
</dbReference>
<dbReference type="SUPFAM" id="SSF103473">
    <property type="entry name" value="MFS general substrate transporter"/>
    <property type="match status" value="1"/>
</dbReference>
<protein>
    <submittedName>
        <fullName evidence="2">Transporter, MFS family protein</fullName>
    </submittedName>
</protein>
<reference evidence="3" key="1">
    <citation type="journal article" date="2019" name="Int. J. Syst. Evol. Microbiol.">
        <title>The Global Catalogue of Microorganisms (GCM) 10K type strain sequencing project: providing services to taxonomists for standard genome sequencing and annotation.</title>
        <authorList>
            <consortium name="The Broad Institute Genomics Platform"/>
            <consortium name="The Broad Institute Genome Sequencing Center for Infectious Disease"/>
            <person name="Wu L."/>
            <person name="Ma J."/>
        </authorList>
    </citation>
    <scope>NUCLEOTIDE SEQUENCE [LARGE SCALE GENOMIC DNA]</scope>
    <source>
        <strain evidence="3">JCM 30331</strain>
    </source>
</reference>
<organism evidence="2 3">
    <name type="scientific">Deinococcus malanensis</name>
    <dbReference type="NCBI Taxonomy" id="1706855"/>
    <lineage>
        <taxon>Bacteria</taxon>
        <taxon>Thermotogati</taxon>
        <taxon>Deinococcota</taxon>
        <taxon>Deinococci</taxon>
        <taxon>Deinococcales</taxon>
        <taxon>Deinococcaceae</taxon>
        <taxon>Deinococcus</taxon>
    </lineage>
</organism>
<feature type="transmembrane region" description="Helical" evidence="1">
    <location>
        <begin position="90"/>
        <end position="110"/>
    </location>
</feature>
<gene>
    <name evidence="2" type="ORF">GCM10008955_08490</name>
</gene>
<dbReference type="PANTHER" id="PTHR11360:SF290">
    <property type="entry name" value="MONOCARBOXYLATE MFS PERMEASE"/>
    <property type="match status" value="1"/>
</dbReference>
<evidence type="ECO:0000313" key="2">
    <source>
        <dbReference type="EMBL" id="GGK17284.1"/>
    </source>
</evidence>
<comment type="caution">
    <text evidence="2">The sequence shown here is derived from an EMBL/GenBank/DDBJ whole genome shotgun (WGS) entry which is preliminary data.</text>
</comment>
<dbReference type="Gene3D" id="1.20.1250.20">
    <property type="entry name" value="MFS general substrate transporter like domains"/>
    <property type="match status" value="1"/>
</dbReference>
<dbReference type="EMBL" id="BMPP01000003">
    <property type="protein sequence ID" value="GGK17284.1"/>
    <property type="molecule type" value="Genomic_DNA"/>
</dbReference>
<dbReference type="InterPro" id="IPR011701">
    <property type="entry name" value="MFS"/>
</dbReference>
<proteinExistence type="predicted"/>
<keyword evidence="1" id="KW-0812">Transmembrane</keyword>
<feature type="transmembrane region" description="Helical" evidence="1">
    <location>
        <begin position="150"/>
        <end position="171"/>
    </location>
</feature>
<feature type="transmembrane region" description="Helical" evidence="1">
    <location>
        <begin position="34"/>
        <end position="54"/>
    </location>
</feature>
<feature type="transmembrane region" description="Helical" evidence="1">
    <location>
        <begin position="277"/>
        <end position="296"/>
    </location>
</feature>
<dbReference type="InterPro" id="IPR036259">
    <property type="entry name" value="MFS_trans_sf"/>
</dbReference>
<feature type="transmembrane region" description="Helical" evidence="1">
    <location>
        <begin position="192"/>
        <end position="213"/>
    </location>
</feature>
<dbReference type="Pfam" id="PF07690">
    <property type="entry name" value="MFS_1"/>
    <property type="match status" value="1"/>
</dbReference>
<keyword evidence="1" id="KW-0472">Membrane</keyword>
<evidence type="ECO:0000313" key="3">
    <source>
        <dbReference type="Proteomes" id="UP000647587"/>
    </source>
</evidence>
<feature type="transmembrane region" description="Helical" evidence="1">
    <location>
        <begin position="122"/>
        <end position="144"/>
    </location>
</feature>
<accession>A0ABQ2EMV9</accession>